<organism evidence="3 4">
    <name type="scientific">Cystoisospora suis</name>
    <dbReference type="NCBI Taxonomy" id="483139"/>
    <lineage>
        <taxon>Eukaryota</taxon>
        <taxon>Sar</taxon>
        <taxon>Alveolata</taxon>
        <taxon>Apicomplexa</taxon>
        <taxon>Conoidasida</taxon>
        <taxon>Coccidia</taxon>
        <taxon>Eucoccidiorida</taxon>
        <taxon>Eimeriorina</taxon>
        <taxon>Sarcocystidae</taxon>
        <taxon>Cystoisospora</taxon>
    </lineage>
</organism>
<dbReference type="PROSITE" id="PS51257">
    <property type="entry name" value="PROKAR_LIPOPROTEIN"/>
    <property type="match status" value="1"/>
</dbReference>
<feature type="compositionally biased region" description="Polar residues" evidence="1">
    <location>
        <begin position="114"/>
        <end position="128"/>
    </location>
</feature>
<comment type="caution">
    <text evidence="3">The sequence shown here is derived from an EMBL/GenBank/DDBJ whole genome shotgun (WGS) entry which is preliminary data.</text>
</comment>
<name>A0A2C6KBH1_9APIC</name>
<reference evidence="3 4" key="1">
    <citation type="journal article" date="2017" name="Int. J. Parasitol.">
        <title>The genome of the protozoan parasite Cystoisospora suis and a reverse vaccinology approach to identify vaccine candidates.</title>
        <authorList>
            <person name="Palmieri N."/>
            <person name="Shrestha A."/>
            <person name="Ruttkowski B."/>
            <person name="Beck T."/>
            <person name="Vogl C."/>
            <person name="Tomley F."/>
            <person name="Blake D.P."/>
            <person name="Joachim A."/>
        </authorList>
    </citation>
    <scope>NUCLEOTIDE SEQUENCE [LARGE SCALE GENOMIC DNA]</scope>
    <source>
        <strain evidence="3 4">Wien I</strain>
    </source>
</reference>
<feature type="compositionally biased region" description="Polar residues" evidence="1">
    <location>
        <begin position="72"/>
        <end position="81"/>
    </location>
</feature>
<feature type="compositionally biased region" description="Low complexity" evidence="1">
    <location>
        <begin position="149"/>
        <end position="180"/>
    </location>
</feature>
<dbReference type="Proteomes" id="UP000221165">
    <property type="component" value="Unassembled WGS sequence"/>
</dbReference>
<evidence type="ECO:0000313" key="3">
    <source>
        <dbReference type="EMBL" id="PHJ15247.1"/>
    </source>
</evidence>
<dbReference type="GeneID" id="94434255"/>
<protein>
    <submittedName>
        <fullName evidence="3">Nedd8-conjugating enzyme ubc12</fullName>
    </submittedName>
</protein>
<feature type="domain" description="UBC core" evidence="2">
    <location>
        <begin position="164"/>
        <end position="219"/>
    </location>
</feature>
<dbReference type="InterPro" id="IPR016135">
    <property type="entry name" value="UBQ-conjugating_enzyme/RWD"/>
</dbReference>
<evidence type="ECO:0000259" key="2">
    <source>
        <dbReference type="Pfam" id="PF00179"/>
    </source>
</evidence>
<evidence type="ECO:0000256" key="1">
    <source>
        <dbReference type="SAM" id="MobiDB-lite"/>
    </source>
</evidence>
<dbReference type="Gene3D" id="3.10.110.10">
    <property type="entry name" value="Ubiquitin Conjugating Enzyme"/>
    <property type="match status" value="1"/>
</dbReference>
<dbReference type="InterPro" id="IPR000608">
    <property type="entry name" value="UBC"/>
</dbReference>
<dbReference type="OrthoDB" id="10249039at2759"/>
<feature type="region of interest" description="Disordered" evidence="1">
    <location>
        <begin position="1"/>
        <end position="180"/>
    </location>
</feature>
<feature type="compositionally biased region" description="Low complexity" evidence="1">
    <location>
        <begin position="23"/>
        <end position="33"/>
    </location>
</feature>
<feature type="compositionally biased region" description="Basic and acidic residues" evidence="1">
    <location>
        <begin position="82"/>
        <end position="105"/>
    </location>
</feature>
<proteinExistence type="predicted"/>
<gene>
    <name evidence="3" type="ORF">CSUI_010943</name>
</gene>
<dbReference type="Pfam" id="PF00179">
    <property type="entry name" value="UQ_con"/>
    <property type="match status" value="1"/>
</dbReference>
<dbReference type="VEuPathDB" id="ToxoDB:CSUI_010943"/>
<dbReference type="EMBL" id="MIGC01008962">
    <property type="protein sequence ID" value="PHJ15247.1"/>
    <property type="molecule type" value="Genomic_DNA"/>
</dbReference>
<dbReference type="RefSeq" id="XP_067916981.1">
    <property type="nucleotide sequence ID" value="XM_068071044.1"/>
</dbReference>
<sequence length="281" mass="30380">MLKLYGAGRGKRPPPVSTAAQQSSSSSCSSSSSDITNKECPPASDPSRVPGEERATDGSSSSSCGAKHLSNEADNSSACSSRQREDEGGRERRRFPGEIRLQKELEDLDLPDQCQLTFSSKSSHSFQEGRNPPPQPGAKGQQEMGGVGSSSLSESSSKKNSNVTSTSTGLSSSSSSSSSLLEMNLEIKPDDGYWRGGKFVFYLTVPFSYPHDPPKVKCADQEPNPNDPLNQEAAQLLRTDPGEFQRQVFRSLFPSSSSYHYGTQASTRRKVFQTTGKKVYS</sequence>
<keyword evidence="4" id="KW-1185">Reference proteome</keyword>
<accession>A0A2C6KBH1</accession>
<dbReference type="CDD" id="cd23794">
    <property type="entry name" value="UBCc_UBE2F_UBE2M"/>
    <property type="match status" value="1"/>
</dbReference>
<dbReference type="SUPFAM" id="SSF54495">
    <property type="entry name" value="UBC-like"/>
    <property type="match status" value="1"/>
</dbReference>
<dbReference type="AlphaFoldDB" id="A0A2C6KBH1"/>
<evidence type="ECO:0000313" key="4">
    <source>
        <dbReference type="Proteomes" id="UP000221165"/>
    </source>
</evidence>